<dbReference type="InterPro" id="IPR007528">
    <property type="entry name" value="RINT1_Tip20"/>
</dbReference>
<dbReference type="GO" id="GO:0006890">
    <property type="term" value="P:retrograde vesicle-mediated transport, Golgi to endoplasmic reticulum"/>
    <property type="evidence" value="ECO:0007669"/>
    <property type="project" value="InterPro"/>
</dbReference>
<evidence type="ECO:0000256" key="1">
    <source>
        <dbReference type="SAM" id="Coils"/>
    </source>
</evidence>
<gene>
    <name evidence="2" type="ORF">QBC47DRAFT_424463</name>
</gene>
<dbReference type="PROSITE" id="PS51386">
    <property type="entry name" value="RINT1_TIP20"/>
    <property type="match status" value="1"/>
</dbReference>
<sequence length="891" mass="99788">MSMSKDSATHTALSVDVPSVVSSSVVGVFAGTPGTPFWATMATRCSEFLSGGLRLFCADRAAGSDFSFRSVDVLPFVSREGGRLPSCWRKTLDVKKVRRRGSRIGAVRWKCLLARGCCARDTKDYIDDKLQSTADFEHLNTLLSNVELQRSQLQSQLDDATRELQEARRSADDHQAALAAQIDEFQTLQASIDLRQRIVAQSDAPDEAIRRLGPPMKKLHRVDLAHNYLLLLQDVENLRQAARSCLPQSPKAALEPYTKLKQLSLRLKELQHPADGAAVHLVGYVESVATLLWDEMKKVMSDEMDALLQKRGWPNVDPDSDVDDEWLQCFDKLMDLQAPEVLYSPEVVVLLPVDVMAQIFVKEFRFHFMSDRPTAKPEVIGAHCFPWFLALVEKWEGFFRDNFGPILASKFSDTAASQKMVYMDPVCAFITSMLPVMREKVTATMEEAVKSPAFLSDLISQLMTFDENLRSLYVYDGGNTEGEWGGLTAEVLGVHFDIWLQAEKKFALERYQGIMAPAEARTIDYDSAPAGKTKSTFAAVRVTDLLRSVTTRYERIKRFSHKLRFLIDIQLAILDEYHDHLRGVLEAYLSITSTVGRAFGVTKEQIAALEGTGALETLCKVYGSADHVVNTLKDWSNEEFFITLWEQLQARAKASENQNNLAGGMSYDHVKDRTSAAVGSEDDGGILFDETIAAYSARRKRAEEFLGEALIDTHRKAFRAYIQRPQWTTIADDPGVDSYQLAITSELDEPLRILKRDLDFLSRALGTAVFRRVWRVALEKLNTILWNDVLMGHNFTASGAAQFAQDMRAISSLVERYIPDGSGSLESLLDAVRLLNLPNQAKEGELSLREATDLVFTDNTEAKKVLDRLGIDSLTPANARPVLQRRVENAE</sequence>
<dbReference type="InterPro" id="IPR042044">
    <property type="entry name" value="EXOC6PINT-1/Sec15/Tip20_C_dom2"/>
</dbReference>
<dbReference type="GO" id="GO:0006888">
    <property type="term" value="P:endoplasmic reticulum to Golgi vesicle-mediated transport"/>
    <property type="evidence" value="ECO:0007669"/>
    <property type="project" value="InterPro"/>
</dbReference>
<keyword evidence="1" id="KW-0175">Coiled coil</keyword>
<comment type="caution">
    <text evidence="2">The sequence shown here is derived from an EMBL/GenBank/DDBJ whole genome shotgun (WGS) entry which is preliminary data.</text>
</comment>
<protein>
    <submittedName>
        <fullName evidence="2">RINT1-like protein</fullName>
    </submittedName>
</protein>
<dbReference type="Proteomes" id="UP001239445">
    <property type="component" value="Unassembled WGS sequence"/>
</dbReference>
<dbReference type="PANTHER" id="PTHR13520">
    <property type="entry name" value="RAD50-INTERACTING PROTEIN 1 RINT-1"/>
    <property type="match status" value="1"/>
</dbReference>
<dbReference type="GO" id="GO:0060628">
    <property type="term" value="P:regulation of ER to Golgi vesicle-mediated transport"/>
    <property type="evidence" value="ECO:0007669"/>
    <property type="project" value="TreeGrafter"/>
</dbReference>
<dbReference type="EMBL" id="MU839838">
    <property type="protein sequence ID" value="KAK1753102.1"/>
    <property type="molecule type" value="Genomic_DNA"/>
</dbReference>
<dbReference type="PANTHER" id="PTHR13520:SF0">
    <property type="entry name" value="RAD50-INTERACTING PROTEIN 1"/>
    <property type="match status" value="1"/>
</dbReference>
<proteinExistence type="predicted"/>
<evidence type="ECO:0000313" key="3">
    <source>
        <dbReference type="Proteomes" id="UP001239445"/>
    </source>
</evidence>
<organism evidence="2 3">
    <name type="scientific">Echria macrotheca</name>
    <dbReference type="NCBI Taxonomy" id="438768"/>
    <lineage>
        <taxon>Eukaryota</taxon>
        <taxon>Fungi</taxon>
        <taxon>Dikarya</taxon>
        <taxon>Ascomycota</taxon>
        <taxon>Pezizomycotina</taxon>
        <taxon>Sordariomycetes</taxon>
        <taxon>Sordariomycetidae</taxon>
        <taxon>Sordariales</taxon>
        <taxon>Schizotheciaceae</taxon>
        <taxon>Echria</taxon>
    </lineage>
</organism>
<dbReference type="GO" id="GO:0070939">
    <property type="term" value="C:Dsl1/NZR complex"/>
    <property type="evidence" value="ECO:0007669"/>
    <property type="project" value="InterPro"/>
</dbReference>
<dbReference type="Pfam" id="PF04437">
    <property type="entry name" value="RINT1_TIP1"/>
    <property type="match status" value="1"/>
</dbReference>
<accession>A0AAJ0F484</accession>
<dbReference type="Gene3D" id="1.20.58.670">
    <property type="entry name" value="Dsl1p vesicle tethering complex, Tip20p subunit, domain D"/>
    <property type="match status" value="1"/>
</dbReference>
<feature type="coiled-coil region" evidence="1">
    <location>
        <begin position="143"/>
        <end position="184"/>
    </location>
</feature>
<name>A0AAJ0F484_9PEZI</name>
<keyword evidence="3" id="KW-1185">Reference proteome</keyword>
<evidence type="ECO:0000313" key="2">
    <source>
        <dbReference type="EMBL" id="KAK1753102.1"/>
    </source>
</evidence>
<dbReference type="AlphaFoldDB" id="A0AAJ0F484"/>
<reference evidence="2" key="1">
    <citation type="submission" date="2023-06" db="EMBL/GenBank/DDBJ databases">
        <title>Genome-scale phylogeny and comparative genomics of the fungal order Sordariales.</title>
        <authorList>
            <consortium name="Lawrence Berkeley National Laboratory"/>
            <person name="Hensen N."/>
            <person name="Bonometti L."/>
            <person name="Westerberg I."/>
            <person name="Brannstrom I.O."/>
            <person name="Guillou S."/>
            <person name="Cros-Aarteil S."/>
            <person name="Calhoun S."/>
            <person name="Haridas S."/>
            <person name="Kuo A."/>
            <person name="Mondo S."/>
            <person name="Pangilinan J."/>
            <person name="Riley R."/>
            <person name="Labutti K."/>
            <person name="Andreopoulos B."/>
            <person name="Lipzen A."/>
            <person name="Chen C."/>
            <person name="Yanf M."/>
            <person name="Daum C."/>
            <person name="Ng V."/>
            <person name="Clum A."/>
            <person name="Steindorff A."/>
            <person name="Ohm R."/>
            <person name="Martin F."/>
            <person name="Silar P."/>
            <person name="Natvig D."/>
            <person name="Lalanne C."/>
            <person name="Gautier V."/>
            <person name="Ament-Velasquez S.L."/>
            <person name="Kruys A."/>
            <person name="Hutchinson M.I."/>
            <person name="Powell A.J."/>
            <person name="Barry K."/>
            <person name="Miller A.N."/>
            <person name="Grigoriev I.V."/>
            <person name="Debuchy R."/>
            <person name="Gladieux P."/>
            <person name="Thoren M.H."/>
            <person name="Johannesson H."/>
        </authorList>
    </citation>
    <scope>NUCLEOTIDE SEQUENCE</scope>
    <source>
        <strain evidence="2">PSN4</strain>
    </source>
</reference>